<accession>A0ABW7U514</accession>
<feature type="region of interest" description="Disordered" evidence="1">
    <location>
        <begin position="1"/>
        <end position="75"/>
    </location>
</feature>
<organism evidence="2 3">
    <name type="scientific">Streptomyces litmocidini</name>
    <dbReference type="NCBI Taxonomy" id="67318"/>
    <lineage>
        <taxon>Bacteria</taxon>
        <taxon>Bacillati</taxon>
        <taxon>Actinomycetota</taxon>
        <taxon>Actinomycetes</taxon>
        <taxon>Kitasatosporales</taxon>
        <taxon>Streptomycetaceae</taxon>
        <taxon>Streptomyces</taxon>
    </lineage>
</organism>
<dbReference type="EMBL" id="JBIRUI010000005">
    <property type="protein sequence ID" value="MFI1714723.1"/>
    <property type="molecule type" value="Genomic_DNA"/>
</dbReference>
<feature type="compositionally biased region" description="Basic and acidic residues" evidence="1">
    <location>
        <begin position="36"/>
        <end position="62"/>
    </location>
</feature>
<dbReference type="RefSeq" id="WP_148086920.1">
    <property type="nucleotide sequence ID" value="NZ_JBIRUI010000005.1"/>
</dbReference>
<evidence type="ECO:0000313" key="3">
    <source>
        <dbReference type="Proteomes" id="UP001611339"/>
    </source>
</evidence>
<evidence type="ECO:0000313" key="2">
    <source>
        <dbReference type="EMBL" id="MFI1714723.1"/>
    </source>
</evidence>
<protein>
    <submittedName>
        <fullName evidence="2">Uncharacterized protein</fullName>
    </submittedName>
</protein>
<keyword evidence="3" id="KW-1185">Reference proteome</keyword>
<evidence type="ECO:0000256" key="1">
    <source>
        <dbReference type="SAM" id="MobiDB-lite"/>
    </source>
</evidence>
<sequence length="75" mass="8350">MGAGIRGSRRHVAKQQHEDDGPDRSQVPPEESVDEVATRIRKEVGEAGRRLRRDAVRFEKGPPPDQGNEDGARHV</sequence>
<comment type="caution">
    <text evidence="2">The sequence shown here is derived from an EMBL/GenBank/DDBJ whole genome shotgun (WGS) entry which is preliminary data.</text>
</comment>
<dbReference type="Proteomes" id="UP001611339">
    <property type="component" value="Unassembled WGS sequence"/>
</dbReference>
<reference evidence="2 3" key="1">
    <citation type="submission" date="2024-10" db="EMBL/GenBank/DDBJ databases">
        <title>The Natural Products Discovery Center: Release of the First 8490 Sequenced Strains for Exploring Actinobacteria Biosynthetic Diversity.</title>
        <authorList>
            <person name="Kalkreuter E."/>
            <person name="Kautsar S.A."/>
            <person name="Yang D."/>
            <person name="Bader C.D."/>
            <person name="Teijaro C.N."/>
            <person name="Fluegel L."/>
            <person name="Davis C.M."/>
            <person name="Simpson J.R."/>
            <person name="Lauterbach L."/>
            <person name="Steele A.D."/>
            <person name="Gui C."/>
            <person name="Meng S."/>
            <person name="Li G."/>
            <person name="Viehrig K."/>
            <person name="Ye F."/>
            <person name="Su P."/>
            <person name="Kiefer A.F."/>
            <person name="Nichols A."/>
            <person name="Cepeda A.J."/>
            <person name="Yan W."/>
            <person name="Fan B."/>
            <person name="Jiang Y."/>
            <person name="Adhikari A."/>
            <person name="Zheng C.-J."/>
            <person name="Schuster L."/>
            <person name="Cowan T.M."/>
            <person name="Smanski M.J."/>
            <person name="Chevrette M.G."/>
            <person name="De Carvalho L.P.S."/>
            <person name="Shen B."/>
        </authorList>
    </citation>
    <scope>NUCLEOTIDE SEQUENCE [LARGE SCALE GENOMIC DNA]</scope>
    <source>
        <strain evidence="2 3">NPDC020602</strain>
    </source>
</reference>
<gene>
    <name evidence="2" type="ORF">ACH407_14270</name>
</gene>
<name>A0ABW7U514_9ACTN</name>
<proteinExistence type="predicted"/>